<reference evidence="2" key="1">
    <citation type="journal article" date="2024" name="IScience">
        <title>Strigolactones Initiate the Formation of Haustorium-like Structures in Castilleja.</title>
        <authorList>
            <person name="Buerger M."/>
            <person name="Peterson D."/>
            <person name="Chory J."/>
        </authorList>
    </citation>
    <scope>NUCLEOTIDE SEQUENCE [LARGE SCALE GENOMIC DNA]</scope>
</reference>
<dbReference type="AlphaFoldDB" id="A0ABD3DZ76"/>
<dbReference type="EMBL" id="JAVIJP010000013">
    <property type="protein sequence ID" value="KAL3646219.1"/>
    <property type="molecule type" value="Genomic_DNA"/>
</dbReference>
<gene>
    <name evidence="1" type="ORF">CASFOL_011399</name>
</gene>
<accession>A0ABD3DZ76</accession>
<dbReference type="Proteomes" id="UP001632038">
    <property type="component" value="Unassembled WGS sequence"/>
</dbReference>
<proteinExistence type="predicted"/>
<protein>
    <submittedName>
        <fullName evidence="1">Uncharacterized protein</fullName>
    </submittedName>
</protein>
<evidence type="ECO:0000313" key="2">
    <source>
        <dbReference type="Proteomes" id="UP001632038"/>
    </source>
</evidence>
<evidence type="ECO:0000313" key="1">
    <source>
        <dbReference type="EMBL" id="KAL3646219.1"/>
    </source>
</evidence>
<comment type="caution">
    <text evidence="1">The sequence shown here is derived from an EMBL/GenBank/DDBJ whole genome shotgun (WGS) entry which is preliminary data.</text>
</comment>
<organism evidence="1 2">
    <name type="scientific">Castilleja foliolosa</name>
    <dbReference type="NCBI Taxonomy" id="1961234"/>
    <lineage>
        <taxon>Eukaryota</taxon>
        <taxon>Viridiplantae</taxon>
        <taxon>Streptophyta</taxon>
        <taxon>Embryophyta</taxon>
        <taxon>Tracheophyta</taxon>
        <taxon>Spermatophyta</taxon>
        <taxon>Magnoliopsida</taxon>
        <taxon>eudicotyledons</taxon>
        <taxon>Gunneridae</taxon>
        <taxon>Pentapetalae</taxon>
        <taxon>asterids</taxon>
        <taxon>lamiids</taxon>
        <taxon>Lamiales</taxon>
        <taxon>Orobanchaceae</taxon>
        <taxon>Pedicularideae</taxon>
        <taxon>Castillejinae</taxon>
        <taxon>Castilleja</taxon>
    </lineage>
</organism>
<sequence length="101" mass="11344">MKNTHKYARITYSSSSATIFINTSSSSLPPSRIRHLHHARRADFLAAAASASENVEPMEVEPQPKGAVVRVSGKGRGKRTHYESFEFNGFQYWLKLALIHN</sequence>
<name>A0ABD3DZ76_9LAMI</name>
<keyword evidence="2" id="KW-1185">Reference proteome</keyword>